<accession>A0A1Y2E888</accession>
<dbReference type="Proteomes" id="UP000193689">
    <property type="component" value="Unassembled WGS sequence"/>
</dbReference>
<name>A0A1Y2E888_9PEZI</name>
<protein>
    <submittedName>
        <fullName evidence="2">Uncharacterized protein</fullName>
    </submittedName>
</protein>
<organism evidence="2 3">
    <name type="scientific">Pseudomassariella vexata</name>
    <dbReference type="NCBI Taxonomy" id="1141098"/>
    <lineage>
        <taxon>Eukaryota</taxon>
        <taxon>Fungi</taxon>
        <taxon>Dikarya</taxon>
        <taxon>Ascomycota</taxon>
        <taxon>Pezizomycotina</taxon>
        <taxon>Sordariomycetes</taxon>
        <taxon>Xylariomycetidae</taxon>
        <taxon>Amphisphaeriales</taxon>
        <taxon>Pseudomassariaceae</taxon>
        <taxon>Pseudomassariella</taxon>
    </lineage>
</organism>
<gene>
    <name evidence="2" type="ORF">BCR38DRAFT_428060</name>
</gene>
<evidence type="ECO:0000256" key="1">
    <source>
        <dbReference type="SAM" id="MobiDB-lite"/>
    </source>
</evidence>
<dbReference type="RefSeq" id="XP_040718376.1">
    <property type="nucleotide sequence ID" value="XM_040859872.1"/>
</dbReference>
<feature type="region of interest" description="Disordered" evidence="1">
    <location>
        <begin position="46"/>
        <end position="79"/>
    </location>
</feature>
<sequence>MPCCITCITCIYLGKIALGFPFLFAFTTTVPDKSFPTVTHNRSVTVAENGESPLGKDSLSSSLNSRKPQLSSSVLSKSI</sequence>
<evidence type="ECO:0000313" key="2">
    <source>
        <dbReference type="EMBL" id="ORY67752.1"/>
    </source>
</evidence>
<comment type="caution">
    <text evidence="2">The sequence shown here is derived from an EMBL/GenBank/DDBJ whole genome shotgun (WGS) entry which is preliminary data.</text>
</comment>
<dbReference type="InParanoid" id="A0A1Y2E888"/>
<evidence type="ECO:0000313" key="3">
    <source>
        <dbReference type="Proteomes" id="UP000193689"/>
    </source>
</evidence>
<reference evidence="2 3" key="1">
    <citation type="submission" date="2016-07" db="EMBL/GenBank/DDBJ databases">
        <title>Pervasive Adenine N6-methylation of Active Genes in Fungi.</title>
        <authorList>
            <consortium name="DOE Joint Genome Institute"/>
            <person name="Mondo S.J."/>
            <person name="Dannebaum R.O."/>
            <person name="Kuo R.C."/>
            <person name="Labutti K."/>
            <person name="Haridas S."/>
            <person name="Kuo A."/>
            <person name="Salamov A."/>
            <person name="Ahrendt S.R."/>
            <person name="Lipzen A."/>
            <person name="Sullivan W."/>
            <person name="Andreopoulos W.B."/>
            <person name="Clum A."/>
            <person name="Lindquist E."/>
            <person name="Daum C."/>
            <person name="Ramamoorthy G.K."/>
            <person name="Gryganskyi A."/>
            <person name="Culley D."/>
            <person name="Magnuson J.K."/>
            <person name="James T.Y."/>
            <person name="O'Malley M.A."/>
            <person name="Stajich J.E."/>
            <person name="Spatafora J.W."/>
            <person name="Visel A."/>
            <person name="Grigoriev I.V."/>
        </authorList>
    </citation>
    <scope>NUCLEOTIDE SEQUENCE [LARGE SCALE GENOMIC DNA]</scope>
    <source>
        <strain evidence="2 3">CBS 129021</strain>
    </source>
</reference>
<proteinExistence type="predicted"/>
<dbReference type="AlphaFoldDB" id="A0A1Y2E888"/>
<dbReference type="EMBL" id="MCFJ01000004">
    <property type="protein sequence ID" value="ORY67752.1"/>
    <property type="molecule type" value="Genomic_DNA"/>
</dbReference>
<keyword evidence="3" id="KW-1185">Reference proteome</keyword>
<feature type="compositionally biased region" description="Polar residues" evidence="1">
    <location>
        <begin position="58"/>
        <end position="79"/>
    </location>
</feature>
<dbReference type="GeneID" id="63776084"/>